<dbReference type="InterPro" id="IPR018895">
    <property type="entry name" value="DUF2474"/>
</dbReference>
<dbReference type="Proteomes" id="UP000193884">
    <property type="component" value="Unassembled WGS sequence"/>
</dbReference>
<evidence type="ECO:0000256" key="1">
    <source>
        <dbReference type="SAM" id="Phobius"/>
    </source>
</evidence>
<keyword evidence="1" id="KW-0812">Transmembrane</keyword>
<keyword evidence="1" id="KW-1133">Transmembrane helix</keyword>
<proteinExistence type="predicted"/>
<dbReference type="RefSeq" id="WP_085385223.1">
    <property type="nucleotide sequence ID" value="NZ_NAFJ01000158.1"/>
</dbReference>
<comment type="caution">
    <text evidence="2">The sequence shown here is derived from an EMBL/GenBank/DDBJ whole genome shotgun (WGS) entry which is preliminary data.</text>
</comment>
<evidence type="ECO:0008006" key="4">
    <source>
        <dbReference type="Google" id="ProtNLM"/>
    </source>
</evidence>
<keyword evidence="3" id="KW-1185">Reference proteome</keyword>
<reference evidence="2 3" key="1">
    <citation type="submission" date="2017-03" db="EMBL/GenBank/DDBJ databases">
        <title>Whole genome sequences of fourteen strains of Bradyrhizobium canariense and one strain of Bradyrhizobium japonicum isolated from Lupinus (Papilionoideae: Genisteae) species in Algeria.</title>
        <authorList>
            <person name="Crovadore J."/>
            <person name="Chekireb D."/>
            <person name="Brachmann A."/>
            <person name="Chablais R."/>
            <person name="Cochard B."/>
            <person name="Lefort F."/>
        </authorList>
    </citation>
    <scope>NUCLEOTIDE SEQUENCE [LARGE SCALE GENOMIC DNA]</scope>
    <source>
        <strain evidence="2 3">UBMAN05</strain>
    </source>
</reference>
<protein>
    <recommendedName>
        <fullName evidence="4">DUF2474 domain-containing protein</fullName>
    </recommendedName>
</protein>
<dbReference type="Pfam" id="PF10617">
    <property type="entry name" value="DUF2474"/>
    <property type="match status" value="1"/>
</dbReference>
<keyword evidence="1" id="KW-0472">Membrane</keyword>
<name>A0ABX3WZ04_9BRAD</name>
<organism evidence="2 3">
    <name type="scientific">Bradyrhizobium canariense</name>
    <dbReference type="NCBI Taxonomy" id="255045"/>
    <lineage>
        <taxon>Bacteria</taxon>
        <taxon>Pseudomonadati</taxon>
        <taxon>Pseudomonadota</taxon>
        <taxon>Alphaproteobacteria</taxon>
        <taxon>Hyphomicrobiales</taxon>
        <taxon>Nitrobacteraceae</taxon>
        <taxon>Bradyrhizobium</taxon>
    </lineage>
</organism>
<dbReference type="EMBL" id="NAFK01000172">
    <property type="protein sequence ID" value="OSJ24281.1"/>
    <property type="molecule type" value="Genomic_DNA"/>
</dbReference>
<evidence type="ECO:0000313" key="3">
    <source>
        <dbReference type="Proteomes" id="UP000193884"/>
    </source>
</evidence>
<sequence length="47" mass="5100">MSRSLFQSQKWLGRVGWLILIWGISVTALLAVALALRAVLSIAGMTT</sequence>
<evidence type="ECO:0000313" key="2">
    <source>
        <dbReference type="EMBL" id="OSJ24281.1"/>
    </source>
</evidence>
<feature type="transmembrane region" description="Helical" evidence="1">
    <location>
        <begin position="15"/>
        <end position="40"/>
    </location>
</feature>
<accession>A0ABX3WZ04</accession>
<gene>
    <name evidence="2" type="ORF">BST63_27510</name>
</gene>